<gene>
    <name evidence="1" type="ORF">AMELA_G00003170</name>
</gene>
<evidence type="ECO:0000313" key="2">
    <source>
        <dbReference type="Proteomes" id="UP000593565"/>
    </source>
</evidence>
<organism evidence="1 2">
    <name type="scientific">Ameiurus melas</name>
    <name type="common">Black bullhead</name>
    <name type="synonym">Silurus melas</name>
    <dbReference type="NCBI Taxonomy" id="219545"/>
    <lineage>
        <taxon>Eukaryota</taxon>
        <taxon>Metazoa</taxon>
        <taxon>Chordata</taxon>
        <taxon>Craniata</taxon>
        <taxon>Vertebrata</taxon>
        <taxon>Euteleostomi</taxon>
        <taxon>Actinopterygii</taxon>
        <taxon>Neopterygii</taxon>
        <taxon>Teleostei</taxon>
        <taxon>Ostariophysi</taxon>
        <taxon>Siluriformes</taxon>
        <taxon>Ictaluridae</taxon>
        <taxon>Ameiurus</taxon>
    </lineage>
</organism>
<accession>A0A7J6BFA9</accession>
<comment type="caution">
    <text evidence="1">The sequence shown here is derived from an EMBL/GenBank/DDBJ whole genome shotgun (WGS) entry which is preliminary data.</text>
</comment>
<reference evidence="1 2" key="1">
    <citation type="submission" date="2020-02" db="EMBL/GenBank/DDBJ databases">
        <title>A chromosome-scale genome assembly of the black bullhead catfish (Ameiurus melas).</title>
        <authorList>
            <person name="Wen M."/>
            <person name="Zham M."/>
            <person name="Cabau C."/>
            <person name="Klopp C."/>
            <person name="Donnadieu C."/>
            <person name="Roques C."/>
            <person name="Bouchez O."/>
            <person name="Lampietro C."/>
            <person name="Jouanno E."/>
            <person name="Herpin A."/>
            <person name="Louis A."/>
            <person name="Berthelot C."/>
            <person name="Parey E."/>
            <person name="Roest-Crollius H."/>
            <person name="Braasch I."/>
            <person name="Postlethwait J."/>
            <person name="Robinson-Rechavi M."/>
            <person name="Echchiki A."/>
            <person name="Begum T."/>
            <person name="Montfort J."/>
            <person name="Schartl M."/>
            <person name="Bobe J."/>
            <person name="Guiguen Y."/>
        </authorList>
    </citation>
    <scope>NUCLEOTIDE SEQUENCE [LARGE SCALE GENOMIC DNA]</scope>
    <source>
        <strain evidence="1">M_S1</strain>
        <tissue evidence="1">Blood</tissue>
    </source>
</reference>
<dbReference type="EMBL" id="JAAGNN010000001">
    <property type="protein sequence ID" value="KAF4093552.1"/>
    <property type="molecule type" value="Genomic_DNA"/>
</dbReference>
<dbReference type="AlphaFoldDB" id="A0A7J6BFA9"/>
<name>A0A7J6BFA9_AMEME</name>
<protein>
    <submittedName>
        <fullName evidence="1">Uncharacterized protein</fullName>
    </submittedName>
</protein>
<keyword evidence="2" id="KW-1185">Reference proteome</keyword>
<evidence type="ECO:0000313" key="1">
    <source>
        <dbReference type="EMBL" id="KAF4093552.1"/>
    </source>
</evidence>
<proteinExistence type="predicted"/>
<sequence length="102" mass="11035">MSFCLGVCINKQKTESRGKLNMTHCDQGVMMSVLNMNNSGSEAAGTYSVISSVPLPSLPLDTSGDITVDSKETIVDVYHVYSSIPDTQVTTNDSVYSLLQMH</sequence>
<dbReference type="Proteomes" id="UP000593565">
    <property type="component" value="Unassembled WGS sequence"/>
</dbReference>